<reference evidence="1" key="2">
    <citation type="journal article" date="2022" name="New Phytol.">
        <title>Evolutionary transition to the ectomycorrhizal habit in the genomes of a hyperdiverse lineage of mushroom-forming fungi.</title>
        <authorList>
            <person name="Looney B."/>
            <person name="Miyauchi S."/>
            <person name="Morin E."/>
            <person name="Drula E."/>
            <person name="Courty P.E."/>
            <person name="Kohler A."/>
            <person name="Kuo A."/>
            <person name="LaButti K."/>
            <person name="Pangilinan J."/>
            <person name="Lipzen A."/>
            <person name="Riley R."/>
            <person name="Andreopoulos W."/>
            <person name="He G."/>
            <person name="Johnson J."/>
            <person name="Nolan M."/>
            <person name="Tritt A."/>
            <person name="Barry K.W."/>
            <person name="Grigoriev I.V."/>
            <person name="Nagy L.G."/>
            <person name="Hibbett D."/>
            <person name="Henrissat B."/>
            <person name="Matheny P.B."/>
            <person name="Labbe J."/>
            <person name="Martin F.M."/>
        </authorList>
    </citation>
    <scope>NUCLEOTIDE SEQUENCE</scope>
    <source>
        <strain evidence="1">EC-137</strain>
    </source>
</reference>
<protein>
    <submittedName>
        <fullName evidence="1">Clavaminate synthase-like protein</fullName>
    </submittedName>
</protein>
<sequence length="352" mass="38493">MPDTGPPPFPDDIPTVPLAVIDYGLIQRRDSFEIDRLWDAATQLGFWYLKNHGCENEADGMFAVGAETMGLPLNEKMNFTQGTTGNTFGYRSSGSTAVDASGTPGPMEGIGVSKDDALAWPRVVRRTYPSTVDARMESSIIPFVRRSVEINNTLINVFNDKLGLPTGTLAQKHAAHMLSGSEARCLRAPPNQNLSDIKISLGAHTDYGSLSILHHRVIGGLQVLLPGSEEWRYVKPIPRHAICNIGDALCIFSAGILRSGMHRVIPPPQNQAAYERWSVIFFTRPGDDVLLEALSSHSAIILEAVEKEKPGKFDTGSTAGEWLARRVKYRFVSERKGPETWLAAGGTEHATI</sequence>
<accession>A0ACB8QY53</accession>
<evidence type="ECO:0000313" key="2">
    <source>
        <dbReference type="Proteomes" id="UP000814128"/>
    </source>
</evidence>
<reference evidence="1" key="1">
    <citation type="submission" date="2021-02" db="EMBL/GenBank/DDBJ databases">
        <authorList>
            <consortium name="DOE Joint Genome Institute"/>
            <person name="Ahrendt S."/>
            <person name="Looney B.P."/>
            <person name="Miyauchi S."/>
            <person name="Morin E."/>
            <person name="Drula E."/>
            <person name="Courty P.E."/>
            <person name="Chicoki N."/>
            <person name="Fauchery L."/>
            <person name="Kohler A."/>
            <person name="Kuo A."/>
            <person name="Labutti K."/>
            <person name="Pangilinan J."/>
            <person name="Lipzen A."/>
            <person name="Riley R."/>
            <person name="Andreopoulos W."/>
            <person name="He G."/>
            <person name="Johnson J."/>
            <person name="Barry K.W."/>
            <person name="Grigoriev I.V."/>
            <person name="Nagy L."/>
            <person name="Hibbett D."/>
            <person name="Henrissat B."/>
            <person name="Matheny P.B."/>
            <person name="Labbe J."/>
            <person name="Martin F."/>
        </authorList>
    </citation>
    <scope>NUCLEOTIDE SEQUENCE</scope>
    <source>
        <strain evidence="1">EC-137</strain>
    </source>
</reference>
<organism evidence="1 2">
    <name type="scientific">Vararia minispora EC-137</name>
    <dbReference type="NCBI Taxonomy" id="1314806"/>
    <lineage>
        <taxon>Eukaryota</taxon>
        <taxon>Fungi</taxon>
        <taxon>Dikarya</taxon>
        <taxon>Basidiomycota</taxon>
        <taxon>Agaricomycotina</taxon>
        <taxon>Agaricomycetes</taxon>
        <taxon>Russulales</taxon>
        <taxon>Lachnocladiaceae</taxon>
        <taxon>Vararia</taxon>
    </lineage>
</organism>
<proteinExistence type="predicted"/>
<dbReference type="Proteomes" id="UP000814128">
    <property type="component" value="Unassembled WGS sequence"/>
</dbReference>
<comment type="caution">
    <text evidence="1">The sequence shown here is derived from an EMBL/GenBank/DDBJ whole genome shotgun (WGS) entry which is preliminary data.</text>
</comment>
<keyword evidence="2" id="KW-1185">Reference proteome</keyword>
<dbReference type="EMBL" id="MU273471">
    <property type="protein sequence ID" value="KAI0036465.1"/>
    <property type="molecule type" value="Genomic_DNA"/>
</dbReference>
<name>A0ACB8QY53_9AGAM</name>
<gene>
    <name evidence="1" type="ORF">K488DRAFT_75990</name>
</gene>
<evidence type="ECO:0000313" key="1">
    <source>
        <dbReference type="EMBL" id="KAI0036465.1"/>
    </source>
</evidence>